<dbReference type="Proteomes" id="UP001498398">
    <property type="component" value="Unassembled WGS sequence"/>
</dbReference>
<feature type="region of interest" description="Disordered" evidence="1">
    <location>
        <begin position="1"/>
        <end position="23"/>
    </location>
</feature>
<name>A0ABR1JUQ2_9AGAR</name>
<feature type="compositionally biased region" description="Basic and acidic residues" evidence="1">
    <location>
        <begin position="83"/>
        <end position="96"/>
    </location>
</feature>
<feature type="compositionally biased region" description="Basic and acidic residues" evidence="1">
    <location>
        <begin position="55"/>
        <end position="70"/>
    </location>
</feature>
<evidence type="ECO:0000256" key="1">
    <source>
        <dbReference type="SAM" id="MobiDB-lite"/>
    </source>
</evidence>
<protein>
    <submittedName>
        <fullName evidence="2">Uncharacterized protein</fullName>
    </submittedName>
</protein>
<keyword evidence="3" id="KW-1185">Reference proteome</keyword>
<proteinExistence type="predicted"/>
<feature type="compositionally biased region" description="Low complexity" evidence="1">
    <location>
        <begin position="101"/>
        <end position="115"/>
    </location>
</feature>
<sequence>MTTRKPPQFKHHPPARAKALKKAWVEKAKIKSKWKTERRKLGFTSIVAHGDDDDSNQHDKSAEPHIDEAPISHAQMAENAPKPQREDDGPDLREMTKQAFSRSSLHTSSTSETWS</sequence>
<feature type="compositionally biased region" description="Basic residues" evidence="1">
    <location>
        <begin position="7"/>
        <end position="21"/>
    </location>
</feature>
<accession>A0ABR1JUQ2</accession>
<comment type="caution">
    <text evidence="2">The sequence shown here is derived from an EMBL/GenBank/DDBJ whole genome shotgun (WGS) entry which is preliminary data.</text>
</comment>
<reference evidence="2 3" key="1">
    <citation type="submission" date="2024-01" db="EMBL/GenBank/DDBJ databases">
        <title>A draft genome for the cacao thread blight pathogen Marasmiellus scandens.</title>
        <authorList>
            <person name="Baruah I.K."/>
            <person name="Leung J."/>
            <person name="Bukari Y."/>
            <person name="Amoako-Attah I."/>
            <person name="Meinhardt L.W."/>
            <person name="Bailey B.A."/>
            <person name="Cohen S.P."/>
        </authorList>
    </citation>
    <scope>NUCLEOTIDE SEQUENCE [LARGE SCALE GENOMIC DNA]</scope>
    <source>
        <strain evidence="2 3">GH-19</strain>
    </source>
</reference>
<gene>
    <name evidence="2" type="ORF">VKT23_004115</name>
</gene>
<organism evidence="2 3">
    <name type="scientific">Marasmiellus scandens</name>
    <dbReference type="NCBI Taxonomy" id="2682957"/>
    <lineage>
        <taxon>Eukaryota</taxon>
        <taxon>Fungi</taxon>
        <taxon>Dikarya</taxon>
        <taxon>Basidiomycota</taxon>
        <taxon>Agaricomycotina</taxon>
        <taxon>Agaricomycetes</taxon>
        <taxon>Agaricomycetidae</taxon>
        <taxon>Agaricales</taxon>
        <taxon>Marasmiineae</taxon>
        <taxon>Omphalotaceae</taxon>
        <taxon>Marasmiellus</taxon>
    </lineage>
</organism>
<evidence type="ECO:0000313" key="3">
    <source>
        <dbReference type="Proteomes" id="UP001498398"/>
    </source>
</evidence>
<feature type="region of interest" description="Disordered" evidence="1">
    <location>
        <begin position="38"/>
        <end position="115"/>
    </location>
</feature>
<dbReference type="EMBL" id="JBANRG010000004">
    <property type="protein sequence ID" value="KAK7467053.1"/>
    <property type="molecule type" value="Genomic_DNA"/>
</dbReference>
<evidence type="ECO:0000313" key="2">
    <source>
        <dbReference type="EMBL" id="KAK7467053.1"/>
    </source>
</evidence>